<accession>A0A251SQF2</accession>
<dbReference type="PANTHER" id="PTHR13480">
    <property type="entry name" value="E3 UBIQUITIN-PROTEIN LIGASE HAKAI-RELATED"/>
    <property type="match status" value="1"/>
</dbReference>
<feature type="region of interest" description="Disordered" evidence="12">
    <location>
        <begin position="341"/>
        <end position="361"/>
    </location>
</feature>
<protein>
    <recommendedName>
        <fullName evidence="3">RING-type E3 ubiquitin transferase</fullName>
        <ecNumber evidence="3">2.3.2.27</ecNumber>
    </recommendedName>
</protein>
<dbReference type="EC" id="2.3.2.27" evidence="3"/>
<reference evidence="15" key="1">
    <citation type="journal article" date="2017" name="Nature">
        <title>The sunflower genome provides insights into oil metabolism, flowering and Asterid evolution.</title>
        <authorList>
            <person name="Badouin H."/>
            <person name="Gouzy J."/>
            <person name="Grassa C.J."/>
            <person name="Murat F."/>
            <person name="Staton S.E."/>
            <person name="Cottret L."/>
            <person name="Lelandais-Briere C."/>
            <person name="Owens G.L."/>
            <person name="Carrere S."/>
            <person name="Mayjonade B."/>
            <person name="Legrand L."/>
            <person name="Gill N."/>
            <person name="Kane N.C."/>
            <person name="Bowers J.E."/>
            <person name="Hubner S."/>
            <person name="Bellec A."/>
            <person name="Berard A."/>
            <person name="Berges H."/>
            <person name="Blanchet N."/>
            <person name="Boniface M.C."/>
            <person name="Brunel D."/>
            <person name="Catrice O."/>
            <person name="Chaidir N."/>
            <person name="Claudel C."/>
            <person name="Donnadieu C."/>
            <person name="Faraut T."/>
            <person name="Fievet G."/>
            <person name="Helmstetter N."/>
            <person name="King M."/>
            <person name="Knapp S.J."/>
            <person name="Lai Z."/>
            <person name="Le Paslier M.C."/>
            <person name="Lippi Y."/>
            <person name="Lorenzon L."/>
            <person name="Mandel J.R."/>
            <person name="Marage G."/>
            <person name="Marchand G."/>
            <person name="Marquand E."/>
            <person name="Bret-Mestries E."/>
            <person name="Morien E."/>
            <person name="Nambeesan S."/>
            <person name="Nguyen T."/>
            <person name="Pegot-Espagnet P."/>
            <person name="Pouilly N."/>
            <person name="Raftis F."/>
            <person name="Sallet E."/>
            <person name="Schiex T."/>
            <person name="Thomas J."/>
            <person name="Vandecasteele C."/>
            <person name="Vares D."/>
            <person name="Vear F."/>
            <person name="Vautrin S."/>
            <person name="Crespi M."/>
            <person name="Mangin B."/>
            <person name="Burke J.M."/>
            <person name="Salse J."/>
            <person name="Munos S."/>
            <person name="Vincourt P."/>
            <person name="Rieseberg L.H."/>
            <person name="Langlade N.B."/>
        </authorList>
    </citation>
    <scope>NUCLEOTIDE SEQUENCE [LARGE SCALE GENOMIC DNA]</scope>
    <source>
        <strain evidence="15">cv. SF193</strain>
    </source>
</reference>
<dbReference type="STRING" id="4232.A0A251SQF2"/>
<dbReference type="EMBL" id="CM007902">
    <property type="protein sequence ID" value="OTG01060.1"/>
    <property type="molecule type" value="Genomic_DNA"/>
</dbReference>
<dbReference type="OrthoDB" id="547746at2759"/>
<dbReference type="GO" id="GO:0016567">
    <property type="term" value="P:protein ubiquitination"/>
    <property type="evidence" value="ECO:0000318"/>
    <property type="project" value="GO_Central"/>
</dbReference>
<dbReference type="CDD" id="cd16508">
    <property type="entry name" value="RING-HC_HAKAI-like"/>
    <property type="match status" value="1"/>
</dbReference>
<keyword evidence="5" id="KW-0479">Metal-binding</keyword>
<keyword evidence="6 11" id="KW-0863">Zinc-finger</keyword>
<sequence length="361" mass="38215">MLRIRLRNKAAAAESGSGAKPATGETVTAACPDHLVLAELPVAKSIGSASGVTLVKTVGQKSSRPLGQRVHMCAQCDFPIAIYGRMIPCEHALCLDCARSGSTCFLCEERIQKIQTVKMMEGMFLCSAPLCLKSFLNKADFKAHVHAHHPELLNSKPQKEGNGPVAASTKEPKTSDSTVLAPIPKPAEDGEDRTQWSQPQPPAPIRSLMQPNPNPSNAMDRPTTMHMQQPNLNYPMTGLQPSAFAVPNVMAPGSFGQPFYAGQQVPEAGVQQGSSLSYPQLLNVGPNGQVFDPSMIMNQAGFLQGGLPSQGMNANDGRGGGVLAANQSPAVPLPLPFGNFHDGDLSNHGQDKCDGFGNGQD</sequence>
<gene>
    <name evidence="14" type="ORF">HannXRQ_Chr13g0397921</name>
</gene>
<dbReference type="InParanoid" id="A0A251SQF2"/>
<feature type="domain" description="C2H2-type" evidence="13">
    <location>
        <begin position="124"/>
        <end position="153"/>
    </location>
</feature>
<evidence type="ECO:0000259" key="13">
    <source>
        <dbReference type="PROSITE" id="PS50157"/>
    </source>
</evidence>
<dbReference type="FunCoup" id="A0A251SQF2">
    <property type="interactions" value="2246"/>
</dbReference>
<dbReference type="PANTHER" id="PTHR13480:SF0">
    <property type="entry name" value="E3 UBIQUITIN-PROTEIN LIGASE HAKAI"/>
    <property type="match status" value="1"/>
</dbReference>
<dbReference type="Proteomes" id="UP000215914">
    <property type="component" value="Chromosome 13"/>
</dbReference>
<evidence type="ECO:0000256" key="4">
    <source>
        <dbReference type="ARBA" id="ARBA00022679"/>
    </source>
</evidence>
<proteinExistence type="inferred from homology"/>
<dbReference type="InterPro" id="IPR013083">
    <property type="entry name" value="Znf_RING/FYVE/PHD"/>
</dbReference>
<evidence type="ECO:0000313" key="15">
    <source>
        <dbReference type="Proteomes" id="UP000215914"/>
    </source>
</evidence>
<dbReference type="GO" id="GO:0008270">
    <property type="term" value="F:zinc ion binding"/>
    <property type="evidence" value="ECO:0007669"/>
    <property type="project" value="UniProtKB-KW"/>
</dbReference>
<dbReference type="GO" id="GO:0030155">
    <property type="term" value="P:regulation of cell adhesion"/>
    <property type="evidence" value="ECO:0000318"/>
    <property type="project" value="GO_Central"/>
</dbReference>
<feature type="region of interest" description="Disordered" evidence="12">
    <location>
        <begin position="150"/>
        <end position="216"/>
    </location>
</feature>
<dbReference type="PROSITE" id="PS50157">
    <property type="entry name" value="ZINC_FINGER_C2H2_2"/>
    <property type="match status" value="1"/>
</dbReference>
<keyword evidence="9" id="KW-0539">Nucleus</keyword>
<evidence type="ECO:0000256" key="5">
    <source>
        <dbReference type="ARBA" id="ARBA00022723"/>
    </source>
</evidence>
<name>A0A251SQF2_HELAN</name>
<evidence type="ECO:0000256" key="7">
    <source>
        <dbReference type="ARBA" id="ARBA00022786"/>
    </source>
</evidence>
<dbReference type="PROSITE" id="PS00028">
    <property type="entry name" value="ZINC_FINGER_C2H2_1"/>
    <property type="match status" value="1"/>
</dbReference>
<keyword evidence="4" id="KW-0808">Transferase</keyword>
<evidence type="ECO:0000256" key="12">
    <source>
        <dbReference type="SAM" id="MobiDB-lite"/>
    </source>
</evidence>
<keyword evidence="15" id="KW-1185">Reference proteome</keyword>
<dbReference type="PROSITE" id="PS00518">
    <property type="entry name" value="ZF_RING_1"/>
    <property type="match status" value="1"/>
</dbReference>
<dbReference type="InterPro" id="IPR013087">
    <property type="entry name" value="Znf_C2H2_type"/>
</dbReference>
<comment type="subcellular location">
    <subcellularLocation>
        <location evidence="2">Nucleus</location>
    </subcellularLocation>
</comment>
<evidence type="ECO:0000256" key="9">
    <source>
        <dbReference type="ARBA" id="ARBA00023242"/>
    </source>
</evidence>
<dbReference type="AlphaFoldDB" id="A0A251SQF2"/>
<evidence type="ECO:0000256" key="6">
    <source>
        <dbReference type="ARBA" id="ARBA00022771"/>
    </source>
</evidence>
<dbReference type="InterPro" id="IPR040383">
    <property type="entry name" value="HAKAI/CBLL2"/>
</dbReference>
<dbReference type="InterPro" id="IPR017907">
    <property type="entry name" value="Znf_RING_CS"/>
</dbReference>
<dbReference type="Gene3D" id="3.30.40.10">
    <property type="entry name" value="Zinc/RING finger domain, C3HC4 (zinc finger)"/>
    <property type="match status" value="1"/>
</dbReference>
<dbReference type="SMR" id="A0A251SQF2"/>
<evidence type="ECO:0000256" key="11">
    <source>
        <dbReference type="PROSITE-ProRule" id="PRU00042"/>
    </source>
</evidence>
<dbReference type="GO" id="GO:0061630">
    <property type="term" value="F:ubiquitin protein ligase activity"/>
    <property type="evidence" value="ECO:0000318"/>
    <property type="project" value="GO_Central"/>
</dbReference>
<evidence type="ECO:0000256" key="1">
    <source>
        <dbReference type="ARBA" id="ARBA00000900"/>
    </source>
</evidence>
<comment type="catalytic activity">
    <reaction evidence="1">
        <text>S-ubiquitinyl-[E2 ubiquitin-conjugating enzyme]-L-cysteine + [acceptor protein]-L-lysine = [E2 ubiquitin-conjugating enzyme]-L-cysteine + N(6)-ubiquitinyl-[acceptor protein]-L-lysine.</text>
        <dbReference type="EC" id="2.3.2.27"/>
    </reaction>
</comment>
<feature type="compositionally biased region" description="Basic and acidic residues" evidence="12">
    <location>
        <begin position="341"/>
        <end position="354"/>
    </location>
</feature>
<evidence type="ECO:0000256" key="2">
    <source>
        <dbReference type="ARBA" id="ARBA00004123"/>
    </source>
</evidence>
<evidence type="ECO:0000256" key="3">
    <source>
        <dbReference type="ARBA" id="ARBA00012483"/>
    </source>
</evidence>
<dbReference type="InterPro" id="IPR040380">
    <property type="entry name" value="HAKAI-like_RING-HC"/>
</dbReference>
<organism evidence="14 15">
    <name type="scientific">Helianthus annuus</name>
    <name type="common">Common sunflower</name>
    <dbReference type="NCBI Taxonomy" id="4232"/>
    <lineage>
        <taxon>Eukaryota</taxon>
        <taxon>Viridiplantae</taxon>
        <taxon>Streptophyta</taxon>
        <taxon>Embryophyta</taxon>
        <taxon>Tracheophyta</taxon>
        <taxon>Spermatophyta</taxon>
        <taxon>Magnoliopsida</taxon>
        <taxon>eudicotyledons</taxon>
        <taxon>Gunneridae</taxon>
        <taxon>Pentapetalae</taxon>
        <taxon>asterids</taxon>
        <taxon>campanulids</taxon>
        <taxon>Asterales</taxon>
        <taxon>Asteraceae</taxon>
        <taxon>Asteroideae</taxon>
        <taxon>Heliantheae alliance</taxon>
        <taxon>Heliantheae</taxon>
        <taxon>Helianthus</taxon>
    </lineage>
</organism>
<evidence type="ECO:0000313" key="14">
    <source>
        <dbReference type="EMBL" id="OTG01060.1"/>
    </source>
</evidence>
<keyword evidence="8" id="KW-0862">Zinc</keyword>
<comment type="similarity">
    <text evidence="10">Belongs to the Hakai family.</text>
</comment>
<evidence type="ECO:0000256" key="10">
    <source>
        <dbReference type="ARBA" id="ARBA00038499"/>
    </source>
</evidence>
<evidence type="ECO:0000256" key="8">
    <source>
        <dbReference type="ARBA" id="ARBA00022833"/>
    </source>
</evidence>
<keyword evidence="7" id="KW-0833">Ubl conjugation pathway</keyword>
<dbReference type="GO" id="GO:0005634">
    <property type="term" value="C:nucleus"/>
    <property type="evidence" value="ECO:0007669"/>
    <property type="project" value="UniProtKB-SubCell"/>
</dbReference>